<keyword evidence="3" id="KW-1185">Reference proteome</keyword>
<dbReference type="Proteomes" id="UP000222531">
    <property type="component" value="Unassembled WGS sequence"/>
</dbReference>
<dbReference type="RefSeq" id="WP_099201511.1">
    <property type="nucleotide sequence ID" value="NZ_JBIRXA010000003.1"/>
</dbReference>
<keyword evidence="1" id="KW-0812">Transmembrane</keyword>
<keyword evidence="1" id="KW-1133">Transmembrane helix</keyword>
<protein>
    <recommendedName>
        <fullName evidence="4">DUF3040 domain-containing protein</fullName>
    </recommendedName>
</protein>
<dbReference type="AlphaFoldDB" id="A0A2G1XEB0"/>
<reference evidence="2 3" key="1">
    <citation type="journal article" date="2017" name="Biochemistry">
        <title>Identification of the Biosynthetic Pathway for the Antibiotic Bicyclomycin.</title>
        <authorList>
            <person name="Patteson J."/>
            <person name="Cai W."/>
            <person name="Johnson R.A."/>
            <person name="Santa Maria K."/>
            <person name="Li B."/>
        </authorList>
    </citation>
    <scope>NUCLEOTIDE SEQUENCE [LARGE SCALE GENOMIC DNA]</scope>
    <source>
        <strain evidence="2 3">ATCC 21532</strain>
    </source>
</reference>
<evidence type="ECO:0000313" key="2">
    <source>
        <dbReference type="EMBL" id="PHQ49568.1"/>
    </source>
</evidence>
<gene>
    <name evidence="2" type="ORF">BLA24_26445</name>
</gene>
<organism evidence="2 3">
    <name type="scientific">Streptomyces cinnamoneus</name>
    <name type="common">Streptoverticillium cinnamoneum</name>
    <dbReference type="NCBI Taxonomy" id="53446"/>
    <lineage>
        <taxon>Bacteria</taxon>
        <taxon>Bacillati</taxon>
        <taxon>Actinomycetota</taxon>
        <taxon>Actinomycetes</taxon>
        <taxon>Kitasatosporales</taxon>
        <taxon>Streptomycetaceae</taxon>
        <taxon>Streptomyces</taxon>
        <taxon>Streptomyces cinnamoneus group</taxon>
    </lineage>
</organism>
<sequence length="83" mass="9457">MSGHDRKEDEVRRMLEGRHPALPPDVVRRAAEEGRRLLRRRRAVRAVGWALLVAVVVAFCVWAAVAEPWAARPAERTPPLRGW</sequence>
<feature type="transmembrane region" description="Helical" evidence="1">
    <location>
        <begin position="46"/>
        <end position="65"/>
    </location>
</feature>
<evidence type="ECO:0008006" key="4">
    <source>
        <dbReference type="Google" id="ProtNLM"/>
    </source>
</evidence>
<accession>A0A2G1XEB0</accession>
<name>A0A2G1XEB0_STRCJ</name>
<keyword evidence="1" id="KW-0472">Membrane</keyword>
<evidence type="ECO:0000313" key="3">
    <source>
        <dbReference type="Proteomes" id="UP000222531"/>
    </source>
</evidence>
<comment type="caution">
    <text evidence="2">The sequence shown here is derived from an EMBL/GenBank/DDBJ whole genome shotgun (WGS) entry which is preliminary data.</text>
</comment>
<evidence type="ECO:0000256" key="1">
    <source>
        <dbReference type="SAM" id="Phobius"/>
    </source>
</evidence>
<proteinExistence type="predicted"/>
<dbReference type="EMBL" id="NHZO01000154">
    <property type="protein sequence ID" value="PHQ49568.1"/>
    <property type="molecule type" value="Genomic_DNA"/>
</dbReference>